<dbReference type="InterPro" id="IPR000412">
    <property type="entry name" value="ABC_2_transport"/>
</dbReference>
<evidence type="ECO:0000256" key="3">
    <source>
        <dbReference type="ARBA" id="ARBA00022989"/>
    </source>
</evidence>
<name>A0A5J6V4G8_9MICO</name>
<dbReference type="InterPro" id="IPR013525">
    <property type="entry name" value="ABC2_TM"/>
</dbReference>
<feature type="transmembrane region" description="Helical" evidence="6">
    <location>
        <begin position="128"/>
        <end position="155"/>
    </location>
</feature>
<gene>
    <name evidence="9" type="ORF">FY030_05215</name>
</gene>
<keyword evidence="3 6" id="KW-1133">Transmembrane helix</keyword>
<evidence type="ECO:0000256" key="1">
    <source>
        <dbReference type="ARBA" id="ARBA00004141"/>
    </source>
</evidence>
<dbReference type="AlphaFoldDB" id="A0A5J6V4G8"/>
<dbReference type="EMBL" id="CP044427">
    <property type="protein sequence ID" value="QFG68194.1"/>
    <property type="molecule type" value="Genomic_DNA"/>
</dbReference>
<dbReference type="InterPro" id="IPR052902">
    <property type="entry name" value="ABC-2_transporter"/>
</dbReference>
<evidence type="ECO:0000313" key="9">
    <source>
        <dbReference type="EMBL" id="QFG68194.1"/>
    </source>
</evidence>
<sequence>MSTTTSTPPRKAASSHAPAHRGGMPGLGRLISTEFRVFNRDYGNLFFVVAFPTVLLLGMGLAIPGMDQRLEDAGPWTGLQVIDLMVPTMVCVAIATAGLSSFPTYLATYREKGVLRRLSTTPMAPQGILVALASVNLFWLAIGSVAAVAIAVVFLDVPLPVDWGLLLLTLPLAIGSVFGIGLILGGVMRKAAAASGIGMLIYFPLLFFAGLWTPGPIMPEMLRTIATWMPLGGASQAMTTAWFGVGDFPTEQFISMALWTVLTFAVAVKVFRWK</sequence>
<evidence type="ECO:0000313" key="10">
    <source>
        <dbReference type="Proteomes" id="UP000326546"/>
    </source>
</evidence>
<evidence type="ECO:0000256" key="5">
    <source>
        <dbReference type="ARBA" id="ARBA00023251"/>
    </source>
</evidence>
<dbReference type="Pfam" id="PF01061">
    <property type="entry name" value="ABC2_membrane"/>
    <property type="match status" value="1"/>
</dbReference>
<evidence type="ECO:0000256" key="7">
    <source>
        <dbReference type="SAM" id="MobiDB-lite"/>
    </source>
</evidence>
<keyword evidence="5" id="KW-0046">Antibiotic resistance</keyword>
<dbReference type="GO" id="GO:0043190">
    <property type="term" value="C:ATP-binding cassette (ABC) transporter complex"/>
    <property type="evidence" value="ECO:0007669"/>
    <property type="project" value="InterPro"/>
</dbReference>
<dbReference type="PROSITE" id="PS51012">
    <property type="entry name" value="ABC_TM2"/>
    <property type="match status" value="1"/>
</dbReference>
<dbReference type="KEGG" id="serw:FY030_05215"/>
<dbReference type="PIRSF" id="PIRSF006648">
    <property type="entry name" value="DrrB"/>
    <property type="match status" value="1"/>
</dbReference>
<feature type="transmembrane region" description="Helical" evidence="6">
    <location>
        <begin position="191"/>
        <end position="212"/>
    </location>
</feature>
<feature type="transmembrane region" description="Helical" evidence="6">
    <location>
        <begin position="253"/>
        <end position="271"/>
    </location>
</feature>
<dbReference type="Proteomes" id="UP000326546">
    <property type="component" value="Chromosome"/>
</dbReference>
<reference evidence="9 10" key="1">
    <citation type="submission" date="2019-09" db="EMBL/GenBank/DDBJ databases">
        <title>Serinicoccus pratensis sp. nov., isolated from meadow soil.</title>
        <authorList>
            <person name="Zhang W."/>
        </authorList>
    </citation>
    <scope>NUCLEOTIDE SEQUENCE [LARGE SCALE GENOMIC DNA]</scope>
    <source>
        <strain evidence="9 10">W204</strain>
    </source>
</reference>
<protein>
    <recommendedName>
        <fullName evidence="6">Transport permease protein</fullName>
    </recommendedName>
</protein>
<comment type="subcellular location">
    <subcellularLocation>
        <location evidence="6">Cell membrane</location>
        <topology evidence="6">Multi-pass membrane protein</topology>
    </subcellularLocation>
    <subcellularLocation>
        <location evidence="1">Membrane</location>
        <topology evidence="1">Multi-pass membrane protein</topology>
    </subcellularLocation>
</comment>
<evidence type="ECO:0000259" key="8">
    <source>
        <dbReference type="PROSITE" id="PS51012"/>
    </source>
</evidence>
<keyword evidence="4 6" id="KW-0472">Membrane</keyword>
<dbReference type="InterPro" id="IPR047817">
    <property type="entry name" value="ABC2_TM_bact-type"/>
</dbReference>
<feature type="region of interest" description="Disordered" evidence="7">
    <location>
        <begin position="1"/>
        <end position="25"/>
    </location>
</feature>
<comment type="similarity">
    <text evidence="6">Belongs to the ABC-2 integral membrane protein family.</text>
</comment>
<dbReference type="GO" id="GO:0140359">
    <property type="term" value="F:ABC-type transporter activity"/>
    <property type="evidence" value="ECO:0007669"/>
    <property type="project" value="InterPro"/>
</dbReference>
<feature type="transmembrane region" description="Helical" evidence="6">
    <location>
        <begin position="84"/>
        <end position="107"/>
    </location>
</feature>
<keyword evidence="2 6" id="KW-0812">Transmembrane</keyword>
<dbReference type="PANTHER" id="PTHR43027:SF2">
    <property type="entry name" value="TRANSPORT PERMEASE PROTEIN"/>
    <property type="match status" value="1"/>
</dbReference>
<feature type="transmembrane region" description="Helical" evidence="6">
    <location>
        <begin position="45"/>
        <end position="64"/>
    </location>
</feature>
<evidence type="ECO:0000256" key="4">
    <source>
        <dbReference type="ARBA" id="ARBA00023136"/>
    </source>
</evidence>
<accession>A0A5J6V4G8</accession>
<dbReference type="GO" id="GO:0046677">
    <property type="term" value="P:response to antibiotic"/>
    <property type="evidence" value="ECO:0007669"/>
    <property type="project" value="UniProtKB-KW"/>
</dbReference>
<feature type="transmembrane region" description="Helical" evidence="6">
    <location>
        <begin position="161"/>
        <end position="184"/>
    </location>
</feature>
<feature type="domain" description="ABC transmembrane type-2" evidence="8">
    <location>
        <begin position="43"/>
        <end position="274"/>
    </location>
</feature>
<organism evidence="9 10">
    <name type="scientific">Ornithinimicrobium pratense</name>
    <dbReference type="NCBI Taxonomy" id="2593973"/>
    <lineage>
        <taxon>Bacteria</taxon>
        <taxon>Bacillati</taxon>
        <taxon>Actinomycetota</taxon>
        <taxon>Actinomycetes</taxon>
        <taxon>Micrococcales</taxon>
        <taxon>Ornithinimicrobiaceae</taxon>
        <taxon>Ornithinimicrobium</taxon>
    </lineage>
</organism>
<proteinExistence type="inferred from homology"/>
<evidence type="ECO:0000256" key="6">
    <source>
        <dbReference type="RuleBase" id="RU361157"/>
    </source>
</evidence>
<dbReference type="PANTHER" id="PTHR43027">
    <property type="entry name" value="DOXORUBICIN RESISTANCE ABC TRANSPORTER PERMEASE PROTEIN DRRC-RELATED"/>
    <property type="match status" value="1"/>
</dbReference>
<keyword evidence="6" id="KW-1003">Cell membrane</keyword>
<keyword evidence="6" id="KW-0813">Transport</keyword>
<dbReference type="OrthoDB" id="3217868at2"/>
<dbReference type="RefSeq" id="WP_158060583.1">
    <property type="nucleotide sequence ID" value="NZ_CP044427.1"/>
</dbReference>
<keyword evidence="10" id="KW-1185">Reference proteome</keyword>
<evidence type="ECO:0000256" key="2">
    <source>
        <dbReference type="ARBA" id="ARBA00022692"/>
    </source>
</evidence>